<dbReference type="GO" id="GO:0043565">
    <property type="term" value="F:sequence-specific DNA binding"/>
    <property type="evidence" value="ECO:0007669"/>
    <property type="project" value="InterPro"/>
</dbReference>
<evidence type="ECO:0000256" key="3">
    <source>
        <dbReference type="ARBA" id="ARBA00023163"/>
    </source>
</evidence>
<dbReference type="PROSITE" id="PS01124">
    <property type="entry name" value="HTH_ARAC_FAMILY_2"/>
    <property type="match status" value="1"/>
</dbReference>
<keyword evidence="3" id="KW-0804">Transcription</keyword>
<proteinExistence type="predicted"/>
<dbReference type="RefSeq" id="WP_191040903.1">
    <property type="nucleotide sequence ID" value="NZ_JACXAA010000008.1"/>
</dbReference>
<dbReference type="Pfam" id="PF20240">
    <property type="entry name" value="DUF6597"/>
    <property type="match status" value="1"/>
</dbReference>
<dbReference type="AlphaFoldDB" id="A0A927GF20"/>
<comment type="caution">
    <text evidence="5">The sequence shown here is derived from an EMBL/GenBank/DDBJ whole genome shotgun (WGS) entry which is preliminary data.</text>
</comment>
<evidence type="ECO:0000256" key="1">
    <source>
        <dbReference type="ARBA" id="ARBA00023015"/>
    </source>
</evidence>
<dbReference type="InterPro" id="IPR018060">
    <property type="entry name" value="HTH_AraC"/>
</dbReference>
<feature type="domain" description="HTH araC/xylS-type" evidence="4">
    <location>
        <begin position="170"/>
        <end position="283"/>
    </location>
</feature>
<gene>
    <name evidence="5" type="ORF">IC230_20395</name>
</gene>
<keyword evidence="6" id="KW-1185">Reference proteome</keyword>
<dbReference type="Gene3D" id="1.10.10.60">
    <property type="entry name" value="Homeodomain-like"/>
    <property type="match status" value="1"/>
</dbReference>
<evidence type="ECO:0000259" key="4">
    <source>
        <dbReference type="PROSITE" id="PS01124"/>
    </source>
</evidence>
<dbReference type="Pfam" id="PF12833">
    <property type="entry name" value="HTH_18"/>
    <property type="match status" value="1"/>
</dbReference>
<dbReference type="PANTHER" id="PTHR46796">
    <property type="entry name" value="HTH-TYPE TRANSCRIPTIONAL ACTIVATOR RHAS-RELATED"/>
    <property type="match status" value="1"/>
</dbReference>
<keyword evidence="2" id="KW-0238">DNA-binding</keyword>
<dbReference type="EMBL" id="JACXAA010000008">
    <property type="protein sequence ID" value="MBD2755273.1"/>
    <property type="molecule type" value="Genomic_DNA"/>
</dbReference>
<name>A0A927GF20_9BACT</name>
<evidence type="ECO:0000313" key="5">
    <source>
        <dbReference type="EMBL" id="MBD2755273.1"/>
    </source>
</evidence>
<evidence type="ECO:0000256" key="2">
    <source>
        <dbReference type="ARBA" id="ARBA00023125"/>
    </source>
</evidence>
<organism evidence="5 6">
    <name type="scientific">Spirosoma validum</name>
    <dbReference type="NCBI Taxonomy" id="2771355"/>
    <lineage>
        <taxon>Bacteria</taxon>
        <taxon>Pseudomonadati</taxon>
        <taxon>Bacteroidota</taxon>
        <taxon>Cytophagia</taxon>
        <taxon>Cytophagales</taxon>
        <taxon>Cytophagaceae</taxon>
        <taxon>Spirosoma</taxon>
    </lineage>
</organism>
<dbReference type="GO" id="GO:0003700">
    <property type="term" value="F:DNA-binding transcription factor activity"/>
    <property type="evidence" value="ECO:0007669"/>
    <property type="project" value="InterPro"/>
</dbReference>
<dbReference type="PANTHER" id="PTHR46796:SF13">
    <property type="entry name" value="HTH-TYPE TRANSCRIPTIONAL ACTIVATOR RHAS"/>
    <property type="match status" value="1"/>
</dbReference>
<protein>
    <submittedName>
        <fullName evidence="5">AraC family transcriptional regulator</fullName>
    </submittedName>
</protein>
<dbReference type="InterPro" id="IPR050204">
    <property type="entry name" value="AraC_XylS_family_regulators"/>
</dbReference>
<dbReference type="InterPro" id="IPR046532">
    <property type="entry name" value="DUF6597"/>
</dbReference>
<accession>A0A927GF20</accession>
<dbReference type="SMART" id="SM00342">
    <property type="entry name" value="HTH_ARAC"/>
    <property type="match status" value="1"/>
</dbReference>
<evidence type="ECO:0000313" key="6">
    <source>
        <dbReference type="Proteomes" id="UP000653797"/>
    </source>
</evidence>
<keyword evidence="1" id="KW-0805">Transcription regulation</keyword>
<sequence>MNIFDYRLPSPALQDYVRQYQIVGLSFAPSVVVPIKPYWPRPENCLGFYPRGGDVVERPNGTAQKWPTRSVVVGQQTSLVNRQPPNEFVYFQVVFQPGALSRLTGIPAHELTNVLEDGEAIFSPEIRLVNERLSSTDDHLEMIDIVERFLYYLIRKQLPHSFRTDRQSIDKVGQYLLQNPSRFGLARPGQAWPGPGGASLDWLAEQACLSPKQFYNLFTQRMGISPKLYARIARFDQSVKLKNAQPTKDWLSIALELGYHDYQHLVRDYKEFTHLTPTLFNQRESHAPERSFGKAEI</sequence>
<dbReference type="Proteomes" id="UP000653797">
    <property type="component" value="Unassembled WGS sequence"/>
</dbReference>
<reference evidence="5" key="1">
    <citation type="submission" date="2020-09" db="EMBL/GenBank/DDBJ databases">
        <authorList>
            <person name="Kim M.K."/>
        </authorList>
    </citation>
    <scope>NUCLEOTIDE SEQUENCE</scope>
    <source>
        <strain evidence="5">BT704</strain>
    </source>
</reference>